<dbReference type="Proteomes" id="UP000006039">
    <property type="component" value="Unassembled WGS sequence"/>
</dbReference>
<dbReference type="InterPro" id="IPR037316">
    <property type="entry name" value="Yen1_H3TH"/>
</dbReference>
<feature type="compositionally biased region" description="Polar residues" evidence="3">
    <location>
        <begin position="581"/>
        <end position="593"/>
    </location>
</feature>
<dbReference type="Pfam" id="PF00867">
    <property type="entry name" value="XPG_I"/>
    <property type="match status" value="1"/>
</dbReference>
<evidence type="ECO:0008006" key="9">
    <source>
        <dbReference type="Google" id="ProtNLM"/>
    </source>
</evidence>
<name>J3NTN9_GAET3</name>
<dbReference type="EMBL" id="GL385396">
    <property type="protein sequence ID" value="EJT79554.1"/>
    <property type="molecule type" value="Genomic_DNA"/>
</dbReference>
<dbReference type="STRING" id="644352.J3NTN9"/>
<evidence type="ECO:0000256" key="3">
    <source>
        <dbReference type="SAM" id="MobiDB-lite"/>
    </source>
</evidence>
<dbReference type="GO" id="GO:0017108">
    <property type="term" value="F:5'-flap endonuclease activity"/>
    <property type="evidence" value="ECO:0007669"/>
    <property type="project" value="TreeGrafter"/>
</dbReference>
<dbReference type="FunFam" id="3.40.50.1010:FF:000037">
    <property type="entry name" value="Rad2-like endonuclease, putative (AFU_orthologue AFUA_3G13260)"/>
    <property type="match status" value="1"/>
</dbReference>
<reference evidence="6" key="3">
    <citation type="submission" date="2010-09" db="EMBL/GenBank/DDBJ databases">
        <title>Annotation of Gaeumannomyces graminis var. tritici R3-111a-1.</title>
        <authorList>
            <consortium name="The Broad Institute Genome Sequencing Platform"/>
            <person name="Ma L.-J."/>
            <person name="Dead R."/>
            <person name="Young S.K."/>
            <person name="Zeng Q."/>
            <person name="Gargeya S."/>
            <person name="Fitzgerald M."/>
            <person name="Haas B."/>
            <person name="Abouelleil A."/>
            <person name="Alvarado L."/>
            <person name="Arachchi H.M."/>
            <person name="Berlin A."/>
            <person name="Brown A."/>
            <person name="Chapman S.B."/>
            <person name="Chen Z."/>
            <person name="Dunbar C."/>
            <person name="Freedman E."/>
            <person name="Gearin G."/>
            <person name="Gellesch M."/>
            <person name="Goldberg J."/>
            <person name="Griggs A."/>
            <person name="Gujja S."/>
            <person name="Heiman D."/>
            <person name="Howarth C."/>
            <person name="Larson L."/>
            <person name="Lui A."/>
            <person name="MacDonald P.J.P."/>
            <person name="Mehta T."/>
            <person name="Montmayeur A."/>
            <person name="Murphy C."/>
            <person name="Neiman D."/>
            <person name="Pearson M."/>
            <person name="Priest M."/>
            <person name="Roberts A."/>
            <person name="Saif S."/>
            <person name="Shea T."/>
            <person name="Shenoy N."/>
            <person name="Sisk P."/>
            <person name="Stolte C."/>
            <person name="Sykes S."/>
            <person name="Yandava C."/>
            <person name="Wortman J."/>
            <person name="Nusbaum C."/>
            <person name="Birren B."/>
        </authorList>
    </citation>
    <scope>NUCLEOTIDE SEQUENCE</scope>
    <source>
        <strain evidence="6">R3-111a-1</strain>
    </source>
</reference>
<evidence type="ECO:0000313" key="6">
    <source>
        <dbReference type="EMBL" id="EJT79554.1"/>
    </source>
</evidence>
<dbReference type="PRINTS" id="PR00853">
    <property type="entry name" value="XPGRADSUPER"/>
</dbReference>
<feature type="region of interest" description="Disordered" evidence="3">
    <location>
        <begin position="471"/>
        <end position="783"/>
    </location>
</feature>
<keyword evidence="2" id="KW-0378">Hydrolase</keyword>
<dbReference type="eggNOG" id="KOG2519">
    <property type="taxonomic scope" value="Eukaryota"/>
</dbReference>
<dbReference type="VEuPathDB" id="FungiDB:GGTG_04639"/>
<dbReference type="AlphaFoldDB" id="J3NTN9"/>
<protein>
    <recommendedName>
        <fullName evidence="9">Flap structure-specific endonuclease</fullName>
    </recommendedName>
</protein>
<dbReference type="InterPro" id="IPR006086">
    <property type="entry name" value="XPG-I_dom"/>
</dbReference>
<reference evidence="7" key="4">
    <citation type="journal article" date="2015" name="G3 (Bethesda)">
        <title>Genome sequences of three phytopathogenic species of the Magnaporthaceae family of fungi.</title>
        <authorList>
            <person name="Okagaki L.H."/>
            <person name="Nunes C.C."/>
            <person name="Sailsbery J."/>
            <person name="Clay B."/>
            <person name="Brown D."/>
            <person name="John T."/>
            <person name="Oh Y."/>
            <person name="Young N."/>
            <person name="Fitzgerald M."/>
            <person name="Haas B.J."/>
            <person name="Zeng Q."/>
            <person name="Young S."/>
            <person name="Adiconis X."/>
            <person name="Fan L."/>
            <person name="Levin J.Z."/>
            <person name="Mitchell T.K."/>
            <person name="Okubara P.A."/>
            <person name="Farman M.L."/>
            <person name="Kohn L.M."/>
            <person name="Birren B."/>
            <person name="Ma L.-J."/>
            <person name="Dean R.A."/>
        </authorList>
    </citation>
    <scope>NUCLEOTIDE SEQUENCE</scope>
    <source>
        <strain evidence="7">R3-111a-1</strain>
    </source>
</reference>
<accession>J3NTN9</accession>
<dbReference type="PANTHER" id="PTHR11081">
    <property type="entry name" value="FLAP ENDONUCLEASE FAMILY MEMBER"/>
    <property type="match status" value="1"/>
</dbReference>
<evidence type="ECO:0000313" key="7">
    <source>
        <dbReference type="EnsemblFungi" id="EJT79554"/>
    </source>
</evidence>
<dbReference type="SMART" id="SM00485">
    <property type="entry name" value="XPGN"/>
    <property type="match status" value="1"/>
</dbReference>
<dbReference type="GO" id="GO:0008821">
    <property type="term" value="F:crossover junction DNA endonuclease activity"/>
    <property type="evidence" value="ECO:0007669"/>
    <property type="project" value="InterPro"/>
</dbReference>
<feature type="domain" description="XPG N-terminal" evidence="5">
    <location>
        <begin position="1"/>
        <end position="94"/>
    </location>
</feature>
<evidence type="ECO:0000256" key="2">
    <source>
        <dbReference type="ARBA" id="ARBA00022801"/>
    </source>
</evidence>
<dbReference type="Gene3D" id="1.10.150.20">
    <property type="entry name" value="5' to 3' exonuclease, C-terminal subdomain"/>
    <property type="match status" value="1"/>
</dbReference>
<feature type="compositionally biased region" description="Polar residues" evidence="3">
    <location>
        <begin position="602"/>
        <end position="614"/>
    </location>
</feature>
<reference evidence="6" key="2">
    <citation type="submission" date="2010-07" db="EMBL/GenBank/DDBJ databases">
        <authorList>
            <consortium name="The Broad Institute Genome Sequencing Platform"/>
            <consortium name="Broad Institute Genome Sequencing Center for Infectious Disease"/>
            <person name="Ma L.-J."/>
            <person name="Dead R."/>
            <person name="Young S."/>
            <person name="Zeng Q."/>
            <person name="Koehrsen M."/>
            <person name="Alvarado L."/>
            <person name="Berlin A."/>
            <person name="Chapman S.B."/>
            <person name="Chen Z."/>
            <person name="Freedman E."/>
            <person name="Gellesch M."/>
            <person name="Goldberg J."/>
            <person name="Griggs A."/>
            <person name="Gujja S."/>
            <person name="Heilman E.R."/>
            <person name="Heiman D."/>
            <person name="Hepburn T."/>
            <person name="Howarth C."/>
            <person name="Jen D."/>
            <person name="Larson L."/>
            <person name="Mehta T."/>
            <person name="Neiman D."/>
            <person name="Pearson M."/>
            <person name="Roberts A."/>
            <person name="Saif S."/>
            <person name="Shea T."/>
            <person name="Shenoy N."/>
            <person name="Sisk P."/>
            <person name="Stolte C."/>
            <person name="Sykes S."/>
            <person name="Walk T."/>
            <person name="White J."/>
            <person name="Yandava C."/>
            <person name="Haas B."/>
            <person name="Nusbaum C."/>
            <person name="Birren B."/>
        </authorList>
    </citation>
    <scope>NUCLEOTIDE SEQUENCE</scope>
    <source>
        <strain evidence="6">R3-111a-1</strain>
    </source>
</reference>
<dbReference type="SMART" id="SM00484">
    <property type="entry name" value="XPGI"/>
    <property type="match status" value="1"/>
</dbReference>
<keyword evidence="1" id="KW-0540">Nuclease</keyword>
<evidence type="ECO:0000256" key="1">
    <source>
        <dbReference type="ARBA" id="ARBA00022722"/>
    </source>
</evidence>
<dbReference type="InterPro" id="IPR036279">
    <property type="entry name" value="5-3_exonuclease_C_sf"/>
</dbReference>
<dbReference type="SUPFAM" id="SSF47807">
    <property type="entry name" value="5' to 3' exonuclease, C-terminal subdomain"/>
    <property type="match status" value="1"/>
</dbReference>
<dbReference type="SUPFAM" id="SSF88723">
    <property type="entry name" value="PIN domain-like"/>
    <property type="match status" value="1"/>
</dbReference>
<reference evidence="8" key="1">
    <citation type="submission" date="2010-07" db="EMBL/GenBank/DDBJ databases">
        <title>The genome sequence of Gaeumannomyces graminis var. tritici strain R3-111a-1.</title>
        <authorList>
            <consortium name="The Broad Institute Genome Sequencing Platform"/>
            <person name="Ma L.-J."/>
            <person name="Dead R."/>
            <person name="Young S."/>
            <person name="Zeng Q."/>
            <person name="Koehrsen M."/>
            <person name="Alvarado L."/>
            <person name="Berlin A."/>
            <person name="Chapman S.B."/>
            <person name="Chen Z."/>
            <person name="Freedman E."/>
            <person name="Gellesch M."/>
            <person name="Goldberg J."/>
            <person name="Griggs A."/>
            <person name="Gujja S."/>
            <person name="Heilman E.R."/>
            <person name="Heiman D."/>
            <person name="Hepburn T."/>
            <person name="Howarth C."/>
            <person name="Jen D."/>
            <person name="Larson L."/>
            <person name="Mehta T."/>
            <person name="Neiman D."/>
            <person name="Pearson M."/>
            <person name="Roberts A."/>
            <person name="Saif S."/>
            <person name="Shea T."/>
            <person name="Shenoy N."/>
            <person name="Sisk P."/>
            <person name="Stolte C."/>
            <person name="Sykes S."/>
            <person name="Walk T."/>
            <person name="White J."/>
            <person name="Yandava C."/>
            <person name="Haas B."/>
            <person name="Nusbaum C."/>
            <person name="Birren B."/>
        </authorList>
    </citation>
    <scope>NUCLEOTIDE SEQUENCE [LARGE SCALE GENOMIC DNA]</scope>
    <source>
        <strain evidence="8">R3-111a-1</strain>
    </source>
</reference>
<evidence type="ECO:0000259" key="4">
    <source>
        <dbReference type="SMART" id="SM00484"/>
    </source>
</evidence>
<feature type="compositionally biased region" description="Low complexity" evidence="3">
    <location>
        <begin position="515"/>
        <end position="525"/>
    </location>
</feature>
<dbReference type="Pfam" id="PF00752">
    <property type="entry name" value="XPG_N"/>
    <property type="match status" value="1"/>
</dbReference>
<sequence>MGIPGIYQEIGPGDRIALSKLAVQTLEETGRPLRLAIDISIWQFQAQAAKGGSNPAIRTLFYRLVRLQSHTIKPIFVFDGPNKPAMKRGRRTGGGRSGGNVVSTAMAKQLIRLFGFYAHDAPGEAEAECALLQRRGIVDAVLSEDVDTIMFGCTRTLRSWSAEKEKGSGSSGPPTHVTVYDSAAIARPDAAGLDREGMVLVALMSGGDYDPEGIPGCGVKVACQAARAGFGRSLCKIKRSDPPAVLAAWREGLRRDLADNVSGSFSRRNKAVAAAIPDDFPDMEVLGYYTHPVVSRDAALERLKISFSDALVGGDMNLLGLRDFTANTFDWTGKGGAIKFIRVLGPSLLVQKMLLPSLQQDCLVEAILKRRVDHPSSGRIPELRVSFLPLAVVDIDLDAEPDEAPEAHGRGGLALNSDDEFEDAEAPGSTQGGGPKKVFDPSQPDVVWIPESVVRLGSPEVLRNWEAEQGAKRAVASAPKKKTAASAPKATRTRTTKAAPEPSHTMERYLKATKKPLPLTSSSSSLREHAVPPMPENSFDDPDPHMLSLSPPHASTSHRKRISSGTSSSETSPTRMMERLNLSSAPDSTSAVRTTGAGHAHSGSSADKTKQTTILGFVKHGFEKQQATTQNRAPARRERSAARSPPRRSGRGEEGLARPAASSPPRFRRPPSVISLSSDDDASEPERKPAAEAAEHAAEPTVREEPARHGGRAQVAGSVGGSTATAAAAAAATAAPGSAGSGHDSEYSDEDTWATAESRLPPPPPPDAAGGPGEDGNMTKLYRSRRSAAGYMCEVEVSREEADRIMREEEEEEARADGRRRRRRLYRRSDLFVIDLTDEP</sequence>
<dbReference type="FunFam" id="3.40.50.1010:FF:000051">
    <property type="entry name" value="Rad2-like endonuclease, putative (AFU_orthologue AFUA_3G13260)"/>
    <property type="match status" value="1"/>
</dbReference>
<dbReference type="EnsemblFungi" id="EJT79554">
    <property type="protein sequence ID" value="EJT79554"/>
    <property type="gene ID" value="GGTG_04639"/>
</dbReference>
<dbReference type="Gene3D" id="3.40.50.1010">
    <property type="entry name" value="5'-nuclease"/>
    <property type="match status" value="2"/>
</dbReference>
<evidence type="ECO:0000313" key="8">
    <source>
        <dbReference type="Proteomes" id="UP000006039"/>
    </source>
</evidence>
<dbReference type="InterPro" id="IPR041177">
    <property type="entry name" value="GEN1_C"/>
</dbReference>
<feature type="domain" description="XPG-I" evidence="4">
    <location>
        <begin position="112"/>
        <end position="193"/>
    </location>
</feature>
<dbReference type="RefSeq" id="XP_009220699.1">
    <property type="nucleotide sequence ID" value="XM_009222435.1"/>
</dbReference>
<keyword evidence="8" id="KW-1185">Reference proteome</keyword>
<feature type="compositionally biased region" description="Basic and acidic residues" evidence="3">
    <location>
        <begin position="684"/>
        <end position="708"/>
    </location>
</feature>
<dbReference type="InterPro" id="IPR029060">
    <property type="entry name" value="PIN-like_dom_sf"/>
</dbReference>
<feature type="compositionally biased region" description="Low complexity" evidence="3">
    <location>
        <begin position="721"/>
        <end position="742"/>
    </location>
</feature>
<dbReference type="GeneID" id="20345097"/>
<dbReference type="InterPro" id="IPR006084">
    <property type="entry name" value="XPG/Rad2"/>
</dbReference>
<dbReference type="GO" id="GO:0006281">
    <property type="term" value="P:DNA repair"/>
    <property type="evidence" value="ECO:0007669"/>
    <property type="project" value="UniProtKB-ARBA"/>
</dbReference>
<proteinExistence type="predicted"/>
<evidence type="ECO:0000259" key="5">
    <source>
        <dbReference type="SMART" id="SM00485"/>
    </source>
</evidence>
<dbReference type="Pfam" id="PF18380">
    <property type="entry name" value="GEN1_C"/>
    <property type="match status" value="1"/>
</dbReference>
<gene>
    <name evidence="7" type="primary">20345097</name>
    <name evidence="6" type="ORF">GGTG_04639</name>
</gene>
<dbReference type="CDD" id="cd09906">
    <property type="entry name" value="H3TH_YEN1"/>
    <property type="match status" value="1"/>
</dbReference>
<feature type="compositionally biased region" description="Low complexity" evidence="3">
    <location>
        <begin position="563"/>
        <end position="575"/>
    </location>
</feature>
<dbReference type="OrthoDB" id="2959108at2759"/>
<dbReference type="CDD" id="cd09870">
    <property type="entry name" value="PIN_YEN1"/>
    <property type="match status" value="1"/>
</dbReference>
<dbReference type="PANTHER" id="PTHR11081:SF75">
    <property type="entry name" value="ENDONUCLEASE, PUTATIVE (AFU_ORTHOLOGUE AFUA_3G13260)-RELATED"/>
    <property type="match status" value="1"/>
</dbReference>
<dbReference type="HOGENOM" id="CLU_007575_0_0_1"/>
<reference evidence="7" key="5">
    <citation type="submission" date="2018-04" db="UniProtKB">
        <authorList>
            <consortium name="EnsemblFungi"/>
        </authorList>
    </citation>
    <scope>IDENTIFICATION</scope>
    <source>
        <strain evidence="7">R3-111a-1</strain>
    </source>
</reference>
<organism evidence="6">
    <name type="scientific">Gaeumannomyces tritici (strain R3-111a-1)</name>
    <name type="common">Wheat and barley take-all root rot fungus</name>
    <name type="synonym">Gaeumannomyces graminis var. tritici</name>
    <dbReference type="NCBI Taxonomy" id="644352"/>
    <lineage>
        <taxon>Eukaryota</taxon>
        <taxon>Fungi</taxon>
        <taxon>Dikarya</taxon>
        <taxon>Ascomycota</taxon>
        <taxon>Pezizomycotina</taxon>
        <taxon>Sordariomycetes</taxon>
        <taxon>Sordariomycetidae</taxon>
        <taxon>Magnaporthales</taxon>
        <taxon>Magnaporthaceae</taxon>
        <taxon>Gaeumannomyces</taxon>
    </lineage>
</organism>
<feature type="region of interest" description="Disordered" evidence="3">
    <location>
        <begin position="402"/>
        <end position="443"/>
    </location>
</feature>
<dbReference type="InterPro" id="IPR006085">
    <property type="entry name" value="XPG_DNA_repair_N"/>
</dbReference>